<dbReference type="EMBL" id="CP000245">
    <property type="protein sequence ID" value="AEG93381.1"/>
    <property type="molecule type" value="Genomic_DNA"/>
</dbReference>
<dbReference type="GO" id="GO:0015288">
    <property type="term" value="F:porin activity"/>
    <property type="evidence" value="ECO:0007669"/>
    <property type="project" value="TreeGrafter"/>
</dbReference>
<evidence type="ECO:0000256" key="2">
    <source>
        <dbReference type="ARBA" id="ARBA00022452"/>
    </source>
</evidence>
<sequence>MRLFPVLHPSHESVTSSFAMHQSPIRIPSLAAKLSLLAVAAIVAGCSVTPRQATQDEVRQRVKADTQGMHVGQAPIAGPVTLEEAIARTLKYNLDYRLKKMESALALGLNDYAGYDMLPKLLASAGYRDRSNDSGGTSIGIVDRVQSLRPSTSEERNYATASAEFSWNVLDFGVSYYRARQQADQYLVAEERRRKVVQNMVQDVRAAYWRALGAQRLAAQTQEVLERAHLALARSREAETQRVISPAQALNYQRALLDAISLLNQRRQDLEFANRELAALMNVEPGVPFTVADTAEARLPAVPGNVRQLEELALLQRPELREEDFKKRITADEARRQLLGMLPGISLEAGRQYSSNDLLFNSAWTQGSARISWNLLQLLALPSLRSAQDQQVRTDEARRMALSMAVMTQLRISVERYRLAVEDFKLADTAAQVDKRLADYARASVAARLDSELEVIRTQARSVLGSYQRANAYAGAQIAFGRLYNSLGFDPLPDNFHQDDIPRLAERVRAHLRATEQDTLKMTSNLFGHPPAVSVRLVGVDDPVLQARMRAQIGEVFRRNEMEVDAARGVPLTFTLQREFRDGLERARWVIAMANGRGEVKGEAQYASTLPPQARGSVYEATLAAALTSKLPELRTWLAAAAREAQP</sequence>
<protein>
    <submittedName>
        <fullName evidence="6">Candidate outer membrane protein</fullName>
    </submittedName>
</protein>
<reference evidence="6 7" key="2">
    <citation type="journal article" date="2011" name="PLoS ONE">
        <title>The Cyst-Dividing Bacterium Ramlibacter tataouinensis TTB310 Genome Reveals a Well-Stocked Toolbox for Adaptation to a Desert Environment.</title>
        <authorList>
            <person name="De Luca G."/>
            <person name="Barakat M."/>
            <person name="Ortet P."/>
            <person name="Fochesato S."/>
            <person name="Jourlin-Castelli C."/>
            <person name="Ansaldi M."/>
            <person name="Py B."/>
            <person name="Fichant G."/>
            <person name="Coutinho P.M."/>
            <person name="Voulhoux R."/>
            <person name="Bastien O."/>
            <person name="Marechal E."/>
            <person name="Henrissat B."/>
            <person name="Quentin Y."/>
            <person name="Noirot P."/>
            <person name="Filloux A."/>
            <person name="Mejean V."/>
            <person name="Dubow M.S."/>
            <person name="Barras F."/>
            <person name="Barbe V."/>
            <person name="Weissenbach J."/>
            <person name="Mihalcescu I."/>
            <person name="Vermeglio A."/>
            <person name="Achouak W."/>
            <person name="Heulin T."/>
        </authorList>
    </citation>
    <scope>NUCLEOTIDE SEQUENCE [LARGE SCALE GENOMIC DNA]</scope>
    <source>
        <strain evidence="7">ATCC BAA-407 / DSM 14655 / LMG 21543 / TTB310</strain>
    </source>
</reference>
<comment type="subcellular location">
    <subcellularLocation>
        <location evidence="1">Cell outer membrane</location>
    </subcellularLocation>
</comment>
<keyword evidence="4" id="KW-0472">Membrane</keyword>
<dbReference type="Proteomes" id="UP000008385">
    <property type="component" value="Chromosome"/>
</dbReference>
<organism evidence="6 7">
    <name type="scientific">Ramlibacter tataouinensis (strain ATCC BAA-407 / DSM 14655 / LMG 21543 / TTB310)</name>
    <dbReference type="NCBI Taxonomy" id="365046"/>
    <lineage>
        <taxon>Bacteria</taxon>
        <taxon>Pseudomonadati</taxon>
        <taxon>Pseudomonadota</taxon>
        <taxon>Betaproteobacteria</taxon>
        <taxon>Burkholderiales</taxon>
        <taxon>Comamonadaceae</taxon>
        <taxon>Ramlibacter</taxon>
    </lineage>
</organism>
<evidence type="ECO:0000256" key="1">
    <source>
        <dbReference type="ARBA" id="ARBA00004442"/>
    </source>
</evidence>
<dbReference type="AlphaFoldDB" id="F5Y0H5"/>
<dbReference type="eggNOG" id="COG1538">
    <property type="taxonomic scope" value="Bacteria"/>
</dbReference>
<evidence type="ECO:0000256" key="3">
    <source>
        <dbReference type="ARBA" id="ARBA00022692"/>
    </source>
</evidence>
<dbReference type="STRING" id="365046.Rta_22830"/>
<dbReference type="KEGG" id="rta:Rta_22830"/>
<dbReference type="GO" id="GO:0015562">
    <property type="term" value="F:efflux transmembrane transporter activity"/>
    <property type="evidence" value="ECO:0007669"/>
    <property type="project" value="InterPro"/>
</dbReference>
<dbReference type="GO" id="GO:0009279">
    <property type="term" value="C:cell outer membrane"/>
    <property type="evidence" value="ECO:0007669"/>
    <property type="project" value="UniProtKB-SubCell"/>
</dbReference>
<dbReference type="GO" id="GO:1990281">
    <property type="term" value="C:efflux pump complex"/>
    <property type="evidence" value="ECO:0007669"/>
    <property type="project" value="TreeGrafter"/>
</dbReference>
<keyword evidence="2" id="KW-1134">Transmembrane beta strand</keyword>
<accession>F5Y0H5</accession>
<dbReference type="SUPFAM" id="SSF56954">
    <property type="entry name" value="Outer membrane efflux proteins (OEP)"/>
    <property type="match status" value="1"/>
</dbReference>
<name>F5Y0H5_RAMTT</name>
<evidence type="ECO:0000256" key="4">
    <source>
        <dbReference type="ARBA" id="ARBA00023136"/>
    </source>
</evidence>
<keyword evidence="5" id="KW-0998">Cell outer membrane</keyword>
<keyword evidence="3" id="KW-0812">Transmembrane</keyword>
<keyword evidence="7" id="KW-1185">Reference proteome</keyword>
<dbReference type="PANTHER" id="PTHR30026:SF20">
    <property type="entry name" value="OUTER MEMBRANE PROTEIN TOLC"/>
    <property type="match status" value="1"/>
</dbReference>
<dbReference type="Gene3D" id="1.20.1600.10">
    <property type="entry name" value="Outer membrane efflux proteins (OEP)"/>
    <property type="match status" value="1"/>
</dbReference>
<evidence type="ECO:0000256" key="5">
    <source>
        <dbReference type="ARBA" id="ARBA00023237"/>
    </source>
</evidence>
<dbReference type="InterPro" id="IPR051906">
    <property type="entry name" value="TolC-like"/>
</dbReference>
<dbReference type="PATRIC" id="fig|365046.3.peg.2338"/>
<dbReference type="PANTHER" id="PTHR30026">
    <property type="entry name" value="OUTER MEMBRANE PROTEIN TOLC"/>
    <property type="match status" value="1"/>
</dbReference>
<proteinExistence type="predicted"/>
<dbReference type="HOGENOM" id="CLU_023283_0_0_4"/>
<evidence type="ECO:0000313" key="6">
    <source>
        <dbReference type="EMBL" id="AEG93381.1"/>
    </source>
</evidence>
<reference evidence="7" key="1">
    <citation type="submission" date="2006-01" db="EMBL/GenBank/DDBJ databases">
        <title>Genome of the cyst-dividing bacterium Ramlibacter tataouinensis.</title>
        <authorList>
            <person name="Barakat M."/>
            <person name="Ortet P."/>
            <person name="De Luca G."/>
            <person name="Jourlin-Castelli C."/>
            <person name="Ansaldi M."/>
            <person name="Py B."/>
            <person name="Fichant G."/>
            <person name="Coutinho P."/>
            <person name="Voulhoux R."/>
            <person name="Bastien O."/>
            <person name="Roy S."/>
            <person name="Marechal E."/>
            <person name="Henrissat B."/>
            <person name="Quentin Y."/>
            <person name="Noirot P."/>
            <person name="Filloux A."/>
            <person name="Mejean V."/>
            <person name="DuBow M."/>
            <person name="Barras F."/>
            <person name="Heulin T."/>
        </authorList>
    </citation>
    <scope>NUCLEOTIDE SEQUENCE [LARGE SCALE GENOMIC DNA]</scope>
    <source>
        <strain evidence="7">ATCC BAA-407 / DSM 14655 / LMG 21543 / TTB310</strain>
    </source>
</reference>
<gene>
    <name evidence="6" type="ordered locus">Rta_22830</name>
</gene>
<evidence type="ECO:0000313" key="7">
    <source>
        <dbReference type="Proteomes" id="UP000008385"/>
    </source>
</evidence>